<reference evidence="1 2" key="1">
    <citation type="submission" date="2017-04" db="EMBL/GenBank/DDBJ databases">
        <title>Bacillus krulwichiae AM31D Genome sequencing and assembly.</title>
        <authorList>
            <person name="Krulwich T.A."/>
            <person name="Anastor L."/>
            <person name="Ehrlich R."/>
            <person name="Ehrlich G.D."/>
            <person name="Janto B."/>
        </authorList>
    </citation>
    <scope>NUCLEOTIDE SEQUENCE [LARGE SCALE GENOMIC DNA]</scope>
    <source>
        <strain evidence="1 2">AM31D</strain>
    </source>
</reference>
<protein>
    <submittedName>
        <fullName evidence="1">Uncharacterized protein</fullName>
    </submittedName>
</protein>
<proteinExistence type="predicted"/>
<sequence length="38" mass="4465">MNKKRINLGYFDDMKEAEIAVKNARKKYMPFSKEGILS</sequence>
<accession>A0A1X9MFD9</accession>
<dbReference type="AlphaFoldDB" id="A0A1X9MFD9"/>
<gene>
    <name evidence="1" type="ORF">BkAM31D_21195</name>
</gene>
<dbReference type="Proteomes" id="UP000193006">
    <property type="component" value="Chromosome"/>
</dbReference>
<dbReference type="EMBL" id="CP020814">
    <property type="protein sequence ID" value="ARK32158.1"/>
    <property type="molecule type" value="Genomic_DNA"/>
</dbReference>
<organism evidence="1 2">
    <name type="scientific">Halalkalibacter krulwichiae</name>
    <dbReference type="NCBI Taxonomy" id="199441"/>
    <lineage>
        <taxon>Bacteria</taxon>
        <taxon>Bacillati</taxon>
        <taxon>Bacillota</taxon>
        <taxon>Bacilli</taxon>
        <taxon>Bacillales</taxon>
        <taxon>Bacillaceae</taxon>
        <taxon>Halalkalibacter</taxon>
    </lineage>
</organism>
<dbReference type="KEGG" id="bkw:BkAM31D_21195"/>
<name>A0A1X9MFD9_9BACI</name>
<evidence type="ECO:0000313" key="2">
    <source>
        <dbReference type="Proteomes" id="UP000193006"/>
    </source>
</evidence>
<evidence type="ECO:0000313" key="1">
    <source>
        <dbReference type="EMBL" id="ARK32158.1"/>
    </source>
</evidence>
<keyword evidence="2" id="KW-1185">Reference proteome</keyword>
<dbReference type="STRING" id="199441.BkAM31D_21195"/>